<comment type="caution">
    <text evidence="2">The sequence shown here is derived from an EMBL/GenBank/DDBJ whole genome shotgun (WGS) entry which is preliminary data.</text>
</comment>
<dbReference type="EMBL" id="JAAGVB010000612">
    <property type="protein sequence ID" value="NEW37288.1"/>
    <property type="molecule type" value="Genomic_DNA"/>
</dbReference>
<feature type="non-terminal residue" evidence="2">
    <location>
        <position position="91"/>
    </location>
</feature>
<evidence type="ECO:0000256" key="1">
    <source>
        <dbReference type="SAM" id="MobiDB-lite"/>
    </source>
</evidence>
<sequence length="91" mass="9194">PSQDDAFALLAESGFGRAPEPPPAVSATSPAPRPRPVAKDGKSLTIRIGAVANDATALAVANTAADQLRSAGIDATVRSVPGDELYGKELV</sequence>
<reference evidence="2 3" key="1">
    <citation type="submission" date="2020-01" db="EMBL/GenBank/DDBJ databases">
        <title>Genetics and antimicrobial susceptibilities of Nocardia species isolated from the soil; a comparison with species isolated from humans.</title>
        <authorList>
            <person name="Carrasco G."/>
            <person name="Monzon S."/>
            <person name="Sansegundo M."/>
            <person name="Garcia E."/>
            <person name="Garrido N."/>
            <person name="Medina M.J."/>
            <person name="Villalon P."/>
            <person name="Ramirez-Arocha A.C."/>
            <person name="Jimenez P."/>
            <person name="Cuesta I."/>
            <person name="Valdezate S."/>
        </authorList>
    </citation>
    <scope>NUCLEOTIDE SEQUENCE [LARGE SCALE GENOMIC DNA]</scope>
    <source>
        <strain evidence="2 3">CNM20110626</strain>
    </source>
</reference>
<feature type="non-terminal residue" evidence="2">
    <location>
        <position position="1"/>
    </location>
</feature>
<dbReference type="AlphaFoldDB" id="A0A6P1CXJ8"/>
<dbReference type="Proteomes" id="UP000471166">
    <property type="component" value="Unassembled WGS sequence"/>
</dbReference>
<accession>A0A6P1CXJ8</accession>
<evidence type="ECO:0000313" key="3">
    <source>
        <dbReference type="Proteomes" id="UP000471166"/>
    </source>
</evidence>
<proteinExistence type="predicted"/>
<dbReference type="Gene3D" id="3.10.105.10">
    <property type="entry name" value="Dipeptide-binding Protein, Domain 3"/>
    <property type="match status" value="1"/>
</dbReference>
<gene>
    <name evidence="2" type="ORF">GV791_32750</name>
</gene>
<name>A0A6P1CXJ8_9NOCA</name>
<evidence type="ECO:0000313" key="2">
    <source>
        <dbReference type="EMBL" id="NEW37288.1"/>
    </source>
</evidence>
<protein>
    <submittedName>
        <fullName evidence="2">ABC transporter family substrate-binding protein</fullName>
    </submittedName>
</protein>
<feature type="region of interest" description="Disordered" evidence="1">
    <location>
        <begin position="13"/>
        <end position="41"/>
    </location>
</feature>
<dbReference type="SUPFAM" id="SSF53850">
    <property type="entry name" value="Periplasmic binding protein-like II"/>
    <property type="match status" value="1"/>
</dbReference>
<organism evidence="2 3">
    <name type="scientific">Nocardia cyriacigeorgica</name>
    <dbReference type="NCBI Taxonomy" id="135487"/>
    <lineage>
        <taxon>Bacteria</taxon>
        <taxon>Bacillati</taxon>
        <taxon>Actinomycetota</taxon>
        <taxon>Actinomycetes</taxon>
        <taxon>Mycobacteriales</taxon>
        <taxon>Nocardiaceae</taxon>
        <taxon>Nocardia</taxon>
    </lineage>
</organism>